<dbReference type="Pfam" id="PF13650">
    <property type="entry name" value="Asp_protease_2"/>
    <property type="match status" value="2"/>
</dbReference>
<evidence type="ECO:0000313" key="2">
    <source>
        <dbReference type="Proteomes" id="UP001500738"/>
    </source>
</evidence>
<dbReference type="InterPro" id="IPR021109">
    <property type="entry name" value="Peptidase_aspartic_dom_sf"/>
</dbReference>
<keyword evidence="2" id="KW-1185">Reference proteome</keyword>
<dbReference type="Gene3D" id="2.40.70.10">
    <property type="entry name" value="Acid Proteases"/>
    <property type="match status" value="2"/>
</dbReference>
<dbReference type="SUPFAM" id="SSF50630">
    <property type="entry name" value="Acid proteases"/>
    <property type="match status" value="2"/>
</dbReference>
<name>A0ABP3XNU2_9SPHN</name>
<evidence type="ECO:0008006" key="3">
    <source>
        <dbReference type="Google" id="ProtNLM"/>
    </source>
</evidence>
<dbReference type="Proteomes" id="UP001500738">
    <property type="component" value="Unassembled WGS sequence"/>
</dbReference>
<reference evidence="2" key="1">
    <citation type="journal article" date="2019" name="Int. J. Syst. Evol. Microbiol.">
        <title>The Global Catalogue of Microorganisms (GCM) 10K type strain sequencing project: providing services to taxonomists for standard genome sequencing and annotation.</title>
        <authorList>
            <consortium name="The Broad Institute Genomics Platform"/>
            <consortium name="The Broad Institute Genome Sequencing Center for Infectious Disease"/>
            <person name="Wu L."/>
            <person name="Ma J."/>
        </authorList>
    </citation>
    <scope>NUCLEOTIDE SEQUENCE [LARGE SCALE GENOMIC DNA]</scope>
    <source>
        <strain evidence="2">JCM 15910</strain>
    </source>
</reference>
<proteinExistence type="predicted"/>
<dbReference type="EMBL" id="BAAAFE010000010">
    <property type="protein sequence ID" value="GAA0866885.1"/>
    <property type="molecule type" value="Genomic_DNA"/>
</dbReference>
<accession>A0ABP3XNU2</accession>
<sequence>MANRYRTGLIALGLLGTLIVAEGRTNASEPAAAPPAAAAFQPLEMLPSGHPVVRVAVDGSASRRFVIDTAASETTILPKLRAAMAGLVVKPSDEPLEGAAGRSEVETATVGLLEVAGFGFRSLEALVLPPGPVDGLGVDGILGADIIADFAVELDIPERRWRMARSADAAMLRGLTASVPFTLDDERAPRLTIRLNGVEVPAVLDTGARGTIINWAAAKAIGLTPDAPGLVKGTDVRGATSHATPSVKAKLARLSIDTAEMRDRDIRIADLPVFKVLGFEAEQPAVILGIDMFADRRFVIDHPGLRLHVSPPAARIP</sequence>
<dbReference type="CDD" id="cd05483">
    <property type="entry name" value="retropepsin_like_bacteria"/>
    <property type="match status" value="1"/>
</dbReference>
<dbReference type="RefSeq" id="WP_215355125.1">
    <property type="nucleotide sequence ID" value="NZ_BAAAFE010000010.1"/>
</dbReference>
<evidence type="ECO:0000313" key="1">
    <source>
        <dbReference type="EMBL" id="GAA0866885.1"/>
    </source>
</evidence>
<protein>
    <recommendedName>
        <fullName evidence="3">Peptidase A2 domain-containing protein</fullName>
    </recommendedName>
</protein>
<gene>
    <name evidence="1" type="ORF">GCM10009115_32590</name>
</gene>
<comment type="caution">
    <text evidence="1">The sequence shown here is derived from an EMBL/GenBank/DDBJ whole genome shotgun (WGS) entry which is preliminary data.</text>
</comment>
<organism evidence="1 2">
    <name type="scientific">Sphingopyxis soli</name>
    <dbReference type="NCBI Taxonomy" id="592051"/>
    <lineage>
        <taxon>Bacteria</taxon>
        <taxon>Pseudomonadati</taxon>
        <taxon>Pseudomonadota</taxon>
        <taxon>Alphaproteobacteria</taxon>
        <taxon>Sphingomonadales</taxon>
        <taxon>Sphingomonadaceae</taxon>
        <taxon>Sphingopyxis</taxon>
    </lineage>
</organism>
<dbReference type="InterPro" id="IPR034122">
    <property type="entry name" value="Retropepsin-like_bacterial"/>
</dbReference>